<dbReference type="EMBL" id="FNQN01000002">
    <property type="protein sequence ID" value="SDZ91597.1"/>
    <property type="molecule type" value="Genomic_DNA"/>
</dbReference>
<protein>
    <submittedName>
        <fullName evidence="2">Uncharacterized protein</fullName>
    </submittedName>
</protein>
<reference evidence="2 3" key="1">
    <citation type="submission" date="2016-10" db="EMBL/GenBank/DDBJ databases">
        <authorList>
            <person name="de Groot N.N."/>
        </authorList>
    </citation>
    <scope>NUCLEOTIDE SEQUENCE [LARGE SCALE GENOMIC DNA]</scope>
    <source>
        <strain evidence="2 3">DSM 7343</strain>
    </source>
</reference>
<keyword evidence="1" id="KW-1133">Transmembrane helix</keyword>
<feature type="transmembrane region" description="Helical" evidence="1">
    <location>
        <begin position="174"/>
        <end position="194"/>
    </location>
</feature>
<dbReference type="STRING" id="37625.SAMN05660420_00716"/>
<dbReference type="Proteomes" id="UP000199409">
    <property type="component" value="Unassembled WGS sequence"/>
</dbReference>
<organism evidence="2 3">
    <name type="scientific">Desulfuromusa kysingii</name>
    <dbReference type="NCBI Taxonomy" id="37625"/>
    <lineage>
        <taxon>Bacteria</taxon>
        <taxon>Pseudomonadati</taxon>
        <taxon>Thermodesulfobacteriota</taxon>
        <taxon>Desulfuromonadia</taxon>
        <taxon>Desulfuromonadales</taxon>
        <taxon>Geopsychrobacteraceae</taxon>
        <taxon>Desulfuromusa</taxon>
    </lineage>
</organism>
<keyword evidence="1" id="KW-0472">Membrane</keyword>
<proteinExistence type="predicted"/>
<evidence type="ECO:0000313" key="3">
    <source>
        <dbReference type="Proteomes" id="UP000199409"/>
    </source>
</evidence>
<evidence type="ECO:0000313" key="2">
    <source>
        <dbReference type="EMBL" id="SDZ91597.1"/>
    </source>
</evidence>
<sequence>MKRFRATIIAICLILAWLGFADLNLLLRNPNPTDISITDLESTGAPREWLTVHDGYQDLTQAINMSGTMEVGSYLVPLKQSQDDQHINIWFETRDPQIVDILNTYYFLLETKAQQQHFFQENQQFFSAQREITGMTVANLVADSNRKKLSQLLQHMDIPQSENTIFISEGKKPAIWRGIFFMTIAIIGLIKVYLSSKTTS</sequence>
<accession>A0A1H3WWQ5</accession>
<gene>
    <name evidence="2" type="ORF">SAMN05660420_00716</name>
</gene>
<dbReference type="AlphaFoldDB" id="A0A1H3WWQ5"/>
<keyword evidence="3" id="KW-1185">Reference proteome</keyword>
<name>A0A1H3WWQ5_9BACT</name>
<keyword evidence="1" id="KW-0812">Transmembrane</keyword>
<evidence type="ECO:0000256" key="1">
    <source>
        <dbReference type="SAM" id="Phobius"/>
    </source>
</evidence>
<dbReference type="OrthoDB" id="5402416at2"/>
<dbReference type="RefSeq" id="WP_092344818.1">
    <property type="nucleotide sequence ID" value="NZ_FNQN01000002.1"/>
</dbReference>